<keyword evidence="2" id="KW-1185">Reference proteome</keyword>
<protein>
    <submittedName>
        <fullName evidence="1">Uncharacterized protein</fullName>
    </submittedName>
</protein>
<dbReference type="RefSeq" id="WP_353639259.1">
    <property type="nucleotide sequence ID" value="NZ_JBEUDR010000001.1"/>
</dbReference>
<comment type="caution">
    <text evidence="1">The sequence shown here is derived from an EMBL/GenBank/DDBJ whole genome shotgun (WGS) entry which is preliminary data.</text>
</comment>
<name>A0ABV2BDI2_9BURK</name>
<reference evidence="1 2" key="1">
    <citation type="submission" date="2024-06" db="EMBL/GenBank/DDBJ databases">
        <title>Alcaligenes phenolicus JC896.</title>
        <authorList>
            <person name="Venkata Ramana C."/>
            <person name="Sasikala C."/>
            <person name="Mahima D."/>
        </authorList>
    </citation>
    <scope>NUCLEOTIDE SEQUENCE [LARGE SCALE GENOMIC DNA]</scope>
    <source>
        <strain evidence="1 2">JC896</strain>
    </source>
</reference>
<proteinExistence type="predicted"/>
<sequence length="164" mass="18998">MNYKKFSELPGVELRLLSAIGVLTQQRRAFKIDNSPNYGISHYDRHNMETYFFADSHSFPSNVSFVIHVDKESEAIISDDELKDYQAEWKIDNNVEDGDEILSRILVAGGEIGLSVDRVDDFELYGIYRTTTRRQHGEDDQVYWRIQSELLRYSAGRVEPLCVL</sequence>
<accession>A0ABV2BDI2</accession>
<dbReference type="EMBL" id="JBEUDR010000001">
    <property type="protein sequence ID" value="MES5322814.1"/>
    <property type="molecule type" value="Genomic_DNA"/>
</dbReference>
<organism evidence="1 2">
    <name type="scientific">Alcaligenes phenolicus</name>
    <dbReference type="NCBI Taxonomy" id="232846"/>
    <lineage>
        <taxon>Bacteria</taxon>
        <taxon>Pseudomonadati</taxon>
        <taxon>Pseudomonadota</taxon>
        <taxon>Betaproteobacteria</taxon>
        <taxon>Burkholderiales</taxon>
        <taxon>Alcaligenaceae</taxon>
        <taxon>Alcaligenes</taxon>
    </lineage>
</organism>
<evidence type="ECO:0000313" key="2">
    <source>
        <dbReference type="Proteomes" id="UP001437419"/>
    </source>
</evidence>
<gene>
    <name evidence="1" type="ORF">ABU900_00250</name>
</gene>
<dbReference type="Proteomes" id="UP001437419">
    <property type="component" value="Unassembled WGS sequence"/>
</dbReference>
<evidence type="ECO:0000313" key="1">
    <source>
        <dbReference type="EMBL" id="MES5322814.1"/>
    </source>
</evidence>